<dbReference type="InterPro" id="IPR011527">
    <property type="entry name" value="ABC1_TM_dom"/>
</dbReference>
<feature type="domain" description="ABC transporter" evidence="8">
    <location>
        <begin position="354"/>
        <end position="587"/>
    </location>
</feature>
<dbReference type="GO" id="GO:0005524">
    <property type="term" value="F:ATP binding"/>
    <property type="evidence" value="ECO:0007669"/>
    <property type="project" value="UniProtKB-KW"/>
</dbReference>
<dbReference type="AlphaFoldDB" id="A0A9D5M2F3"/>
<dbReference type="PROSITE" id="PS00211">
    <property type="entry name" value="ABC_TRANSPORTER_1"/>
    <property type="match status" value="1"/>
</dbReference>
<dbReference type="PROSITE" id="PS50929">
    <property type="entry name" value="ABC_TM1F"/>
    <property type="match status" value="1"/>
</dbReference>
<evidence type="ECO:0000256" key="4">
    <source>
        <dbReference type="ARBA" id="ARBA00022840"/>
    </source>
</evidence>
<evidence type="ECO:0000256" key="2">
    <source>
        <dbReference type="ARBA" id="ARBA00022692"/>
    </source>
</evidence>
<feature type="transmembrane region" description="Helical" evidence="7">
    <location>
        <begin position="21"/>
        <end position="41"/>
    </location>
</feature>
<comment type="subcellular location">
    <subcellularLocation>
        <location evidence="1">Cell membrane</location>
        <topology evidence="1">Multi-pass membrane protein</topology>
    </subcellularLocation>
</comment>
<dbReference type="Pfam" id="PF00664">
    <property type="entry name" value="ABC_membrane"/>
    <property type="match status" value="1"/>
</dbReference>
<keyword evidence="4 10" id="KW-0067">ATP-binding</keyword>
<evidence type="ECO:0000259" key="8">
    <source>
        <dbReference type="PROSITE" id="PS50893"/>
    </source>
</evidence>
<dbReference type="Proteomes" id="UP000806542">
    <property type="component" value="Unassembled WGS sequence"/>
</dbReference>
<dbReference type="SUPFAM" id="SSF90123">
    <property type="entry name" value="ABC transporter transmembrane region"/>
    <property type="match status" value="1"/>
</dbReference>
<keyword evidence="2 7" id="KW-0812">Transmembrane</keyword>
<sequence>MEKRGFWKTIYEYSKKYQRNLVTAVLFSLLTGIAVAVQPLIIKYIVDDGIQNTAVEPDMRIKIAVFYCLIYVGVCIFRMSMWAIGYRNMLQGLEGFLFRIRSEFFDHIQTLCMRFYDHTSSGELFNYIMGSPTANLKNFLQQFSMNVPYQTVALVISLSAMLSYDWLLTIVMLLIVIVSILLNHHSRKKIKKLSGDLLQSESEASKYIGDVLHGSRAIKMYAIEDDIYTNFEKYMSTLKNKGVSLSFTQWVENAKPEFTQNFGTALIYFVGAFSCIYRGLTVGELVAFVSSMGIILNSLNLWFNVNLIRSNAEAGLERITTVLNIQTTTPEKTEHLRDIEIEKEKAKRNQTPCIAFHDVSFGYDNRKILEHFNCKMEYNHSYGLVGASGSGKSTITKLIMRLYEVESGEIKIHNRNIKDFSLHDLRKSIGIVPQDPFMFQGSIIENIRIACPQAGMLEIMKAMETARVHEFVNELPNGWNTIVGEDGYGISGGQKQRIAIARAILGKPDILIFDEATSALDNVSEKYIQSAMEELMKTHTVIMIAHRLTTVKNVDEIFVFDQGKIVQRGNFNELSQREGLFQDMLNMNAEDE</sequence>
<dbReference type="GO" id="GO:0034040">
    <property type="term" value="F:ATPase-coupled lipid transmembrane transporter activity"/>
    <property type="evidence" value="ECO:0007669"/>
    <property type="project" value="TreeGrafter"/>
</dbReference>
<dbReference type="SMART" id="SM00382">
    <property type="entry name" value="AAA"/>
    <property type="match status" value="1"/>
</dbReference>
<dbReference type="PROSITE" id="PS50893">
    <property type="entry name" value="ABC_TRANSPORTER_2"/>
    <property type="match status" value="1"/>
</dbReference>
<evidence type="ECO:0000256" key="3">
    <source>
        <dbReference type="ARBA" id="ARBA00022741"/>
    </source>
</evidence>
<name>A0A9D5M2F3_9FIRM</name>
<evidence type="ECO:0000256" key="5">
    <source>
        <dbReference type="ARBA" id="ARBA00022989"/>
    </source>
</evidence>
<dbReference type="InterPro" id="IPR017871">
    <property type="entry name" value="ABC_transporter-like_CS"/>
</dbReference>
<feature type="transmembrane region" description="Helical" evidence="7">
    <location>
        <begin position="166"/>
        <end position="183"/>
    </location>
</feature>
<feature type="domain" description="ABC transmembrane type-1" evidence="9">
    <location>
        <begin position="22"/>
        <end position="300"/>
    </location>
</feature>
<dbReference type="InterPro" id="IPR003593">
    <property type="entry name" value="AAA+_ATPase"/>
</dbReference>
<dbReference type="GO" id="GO:0016887">
    <property type="term" value="F:ATP hydrolysis activity"/>
    <property type="evidence" value="ECO:0007669"/>
    <property type="project" value="InterPro"/>
</dbReference>
<dbReference type="Gene3D" id="3.40.50.300">
    <property type="entry name" value="P-loop containing nucleotide triphosphate hydrolases"/>
    <property type="match status" value="1"/>
</dbReference>
<comment type="caution">
    <text evidence="10">The sequence shown here is derived from an EMBL/GenBank/DDBJ whole genome shotgun (WGS) entry which is preliminary data.</text>
</comment>
<evidence type="ECO:0000256" key="1">
    <source>
        <dbReference type="ARBA" id="ARBA00004651"/>
    </source>
</evidence>
<dbReference type="PANTHER" id="PTHR24221:SF654">
    <property type="entry name" value="ATP-BINDING CASSETTE SUB-FAMILY B MEMBER 6"/>
    <property type="match status" value="1"/>
</dbReference>
<feature type="transmembrane region" description="Helical" evidence="7">
    <location>
        <begin position="61"/>
        <end position="81"/>
    </location>
</feature>
<organism evidence="10 11">
    <name type="scientific">Ructibacterium gallinarum</name>
    <dbReference type="NCBI Taxonomy" id="2779355"/>
    <lineage>
        <taxon>Bacteria</taxon>
        <taxon>Bacillati</taxon>
        <taxon>Bacillota</taxon>
        <taxon>Clostridia</taxon>
        <taxon>Eubacteriales</taxon>
        <taxon>Oscillospiraceae</taxon>
        <taxon>Ructibacterium</taxon>
    </lineage>
</organism>
<dbReference type="Gene3D" id="1.20.1560.10">
    <property type="entry name" value="ABC transporter type 1, transmembrane domain"/>
    <property type="match status" value="1"/>
</dbReference>
<keyword evidence="5 7" id="KW-1133">Transmembrane helix</keyword>
<accession>A0A9D5M2F3</accession>
<dbReference type="Pfam" id="PF00005">
    <property type="entry name" value="ABC_tran"/>
    <property type="match status" value="1"/>
</dbReference>
<evidence type="ECO:0000256" key="7">
    <source>
        <dbReference type="SAM" id="Phobius"/>
    </source>
</evidence>
<dbReference type="PANTHER" id="PTHR24221">
    <property type="entry name" value="ATP-BINDING CASSETTE SUB-FAMILY B"/>
    <property type="match status" value="1"/>
</dbReference>
<dbReference type="InterPro" id="IPR027417">
    <property type="entry name" value="P-loop_NTPase"/>
</dbReference>
<reference evidence="10" key="1">
    <citation type="submission" date="2020-10" db="EMBL/GenBank/DDBJ databases">
        <title>ChiBAC.</title>
        <authorList>
            <person name="Zenner C."/>
            <person name="Hitch T.C.A."/>
            <person name="Clavel T."/>
        </authorList>
    </citation>
    <scope>NUCLEOTIDE SEQUENCE</scope>
    <source>
        <strain evidence="10">DSM 107454</strain>
    </source>
</reference>
<dbReference type="GO" id="GO:0005886">
    <property type="term" value="C:plasma membrane"/>
    <property type="evidence" value="ECO:0007669"/>
    <property type="project" value="UniProtKB-SubCell"/>
</dbReference>
<evidence type="ECO:0000313" key="11">
    <source>
        <dbReference type="Proteomes" id="UP000806542"/>
    </source>
</evidence>
<keyword evidence="6 7" id="KW-0472">Membrane</keyword>
<gene>
    <name evidence="10" type="ORF">INF28_10540</name>
</gene>
<keyword evidence="3" id="KW-0547">Nucleotide-binding</keyword>
<evidence type="ECO:0000256" key="6">
    <source>
        <dbReference type="ARBA" id="ARBA00023136"/>
    </source>
</evidence>
<dbReference type="InterPro" id="IPR003439">
    <property type="entry name" value="ABC_transporter-like_ATP-bd"/>
</dbReference>
<protein>
    <submittedName>
        <fullName evidence="10">ABC transporter ATP-binding protein</fullName>
    </submittedName>
</protein>
<keyword evidence="11" id="KW-1185">Reference proteome</keyword>
<dbReference type="CDD" id="cd07346">
    <property type="entry name" value="ABC_6TM_exporters"/>
    <property type="match status" value="1"/>
</dbReference>
<dbReference type="EMBL" id="JADCKB010000026">
    <property type="protein sequence ID" value="MBE5040896.1"/>
    <property type="molecule type" value="Genomic_DNA"/>
</dbReference>
<dbReference type="SUPFAM" id="SSF52540">
    <property type="entry name" value="P-loop containing nucleoside triphosphate hydrolases"/>
    <property type="match status" value="1"/>
</dbReference>
<dbReference type="InterPro" id="IPR036640">
    <property type="entry name" value="ABC1_TM_sf"/>
</dbReference>
<dbReference type="GO" id="GO:0140359">
    <property type="term" value="F:ABC-type transporter activity"/>
    <property type="evidence" value="ECO:0007669"/>
    <property type="project" value="InterPro"/>
</dbReference>
<dbReference type="RefSeq" id="WP_226393438.1">
    <property type="nucleotide sequence ID" value="NZ_JADCKB010000026.1"/>
</dbReference>
<evidence type="ECO:0000259" key="9">
    <source>
        <dbReference type="PROSITE" id="PS50929"/>
    </source>
</evidence>
<dbReference type="FunFam" id="3.40.50.300:FF:000218">
    <property type="entry name" value="Multidrug ABC transporter ATP-binding protein"/>
    <property type="match status" value="1"/>
</dbReference>
<dbReference type="InterPro" id="IPR039421">
    <property type="entry name" value="Type_1_exporter"/>
</dbReference>
<proteinExistence type="predicted"/>
<feature type="transmembrane region" description="Helical" evidence="7">
    <location>
        <begin position="262"/>
        <end position="279"/>
    </location>
</feature>
<evidence type="ECO:0000313" key="10">
    <source>
        <dbReference type="EMBL" id="MBE5040896.1"/>
    </source>
</evidence>